<accession>A0A0A9GDB4</accession>
<sequence length="29" mass="2750">MPGRAPMFITGSPATAAAVATAETKSSAG</sequence>
<organism evidence="1">
    <name type="scientific">Arundo donax</name>
    <name type="common">Giant reed</name>
    <name type="synonym">Donax arundinaceus</name>
    <dbReference type="NCBI Taxonomy" id="35708"/>
    <lineage>
        <taxon>Eukaryota</taxon>
        <taxon>Viridiplantae</taxon>
        <taxon>Streptophyta</taxon>
        <taxon>Embryophyta</taxon>
        <taxon>Tracheophyta</taxon>
        <taxon>Spermatophyta</taxon>
        <taxon>Magnoliopsida</taxon>
        <taxon>Liliopsida</taxon>
        <taxon>Poales</taxon>
        <taxon>Poaceae</taxon>
        <taxon>PACMAD clade</taxon>
        <taxon>Arundinoideae</taxon>
        <taxon>Arundineae</taxon>
        <taxon>Arundo</taxon>
    </lineage>
</organism>
<reference evidence="1" key="1">
    <citation type="submission" date="2014-09" db="EMBL/GenBank/DDBJ databases">
        <authorList>
            <person name="Magalhaes I.L.F."/>
            <person name="Oliveira U."/>
            <person name="Santos F.R."/>
            <person name="Vidigal T.H.D.A."/>
            <person name="Brescovit A.D."/>
            <person name="Santos A.J."/>
        </authorList>
    </citation>
    <scope>NUCLEOTIDE SEQUENCE</scope>
    <source>
        <tissue evidence="1">Shoot tissue taken approximately 20 cm above the soil surface</tissue>
    </source>
</reference>
<protein>
    <submittedName>
        <fullName evidence="1">Uncharacterized protein</fullName>
    </submittedName>
</protein>
<reference evidence="1" key="2">
    <citation type="journal article" date="2015" name="Data Brief">
        <title>Shoot transcriptome of the giant reed, Arundo donax.</title>
        <authorList>
            <person name="Barrero R.A."/>
            <person name="Guerrero F.D."/>
            <person name="Moolhuijzen P."/>
            <person name="Goolsby J.A."/>
            <person name="Tidwell J."/>
            <person name="Bellgard S.E."/>
            <person name="Bellgard M.I."/>
        </authorList>
    </citation>
    <scope>NUCLEOTIDE SEQUENCE</scope>
    <source>
        <tissue evidence="1">Shoot tissue taken approximately 20 cm above the soil surface</tissue>
    </source>
</reference>
<dbReference type="AlphaFoldDB" id="A0A0A9GDB4"/>
<evidence type="ECO:0000313" key="1">
    <source>
        <dbReference type="EMBL" id="JAE18623.1"/>
    </source>
</evidence>
<dbReference type="EMBL" id="GBRH01179273">
    <property type="protein sequence ID" value="JAE18623.1"/>
    <property type="molecule type" value="Transcribed_RNA"/>
</dbReference>
<proteinExistence type="predicted"/>
<name>A0A0A9GDB4_ARUDO</name>